<dbReference type="EMBL" id="DRSQ01000238">
    <property type="protein sequence ID" value="HHE33173.1"/>
    <property type="molecule type" value="Genomic_DNA"/>
</dbReference>
<proteinExistence type="predicted"/>
<accession>A0A7C5DFL0</accession>
<sequence>MMKNVKMAMLIAVMVGMGTAAQAAQTPSVEYGEKLFNDPSLGGATGTKTCESCHPDGAGLEFSAKNPKLAEIINMCIVRAMKGEELPMDSVEMQSLILYHKSLK</sequence>
<protein>
    <submittedName>
        <fullName evidence="2">Cytochrome C</fullName>
    </submittedName>
</protein>
<evidence type="ECO:0000256" key="1">
    <source>
        <dbReference type="SAM" id="SignalP"/>
    </source>
</evidence>
<keyword evidence="1" id="KW-0732">Signal</keyword>
<dbReference type="GO" id="GO:0009055">
    <property type="term" value="F:electron transfer activity"/>
    <property type="evidence" value="ECO:0007669"/>
    <property type="project" value="InterPro"/>
</dbReference>
<dbReference type="SUPFAM" id="SSF46626">
    <property type="entry name" value="Cytochrome c"/>
    <property type="match status" value="1"/>
</dbReference>
<name>A0A7C5DFL0_9CHLB</name>
<dbReference type="AlphaFoldDB" id="A0A7C5DFL0"/>
<dbReference type="GO" id="GO:0020037">
    <property type="term" value="F:heme binding"/>
    <property type="evidence" value="ECO:0007669"/>
    <property type="project" value="InterPro"/>
</dbReference>
<evidence type="ECO:0000313" key="2">
    <source>
        <dbReference type="EMBL" id="HHE33173.1"/>
    </source>
</evidence>
<feature type="signal peptide" evidence="1">
    <location>
        <begin position="1"/>
        <end position="23"/>
    </location>
</feature>
<comment type="caution">
    <text evidence="2">The sequence shown here is derived from an EMBL/GenBank/DDBJ whole genome shotgun (WGS) entry which is preliminary data.</text>
</comment>
<organism evidence="2">
    <name type="scientific">Chlorobaculum parvum</name>
    <dbReference type="NCBI Taxonomy" id="274539"/>
    <lineage>
        <taxon>Bacteria</taxon>
        <taxon>Pseudomonadati</taxon>
        <taxon>Chlorobiota</taxon>
        <taxon>Chlorobiia</taxon>
        <taxon>Chlorobiales</taxon>
        <taxon>Chlorobiaceae</taxon>
        <taxon>Chlorobaculum</taxon>
    </lineage>
</organism>
<reference evidence="2" key="1">
    <citation type="journal article" date="2020" name="mSystems">
        <title>Genome- and Community-Level Interaction Insights into Carbon Utilization and Element Cycling Functions of Hydrothermarchaeota in Hydrothermal Sediment.</title>
        <authorList>
            <person name="Zhou Z."/>
            <person name="Liu Y."/>
            <person name="Xu W."/>
            <person name="Pan J."/>
            <person name="Luo Z.H."/>
            <person name="Li M."/>
        </authorList>
    </citation>
    <scope>NUCLEOTIDE SEQUENCE [LARGE SCALE GENOMIC DNA]</scope>
    <source>
        <strain evidence="2">HyVt-633</strain>
    </source>
</reference>
<gene>
    <name evidence="2" type="ORF">ENL07_11310</name>
</gene>
<dbReference type="Proteomes" id="UP000886058">
    <property type="component" value="Unassembled WGS sequence"/>
</dbReference>
<feature type="chain" id="PRO_5028173421" evidence="1">
    <location>
        <begin position="24"/>
        <end position="104"/>
    </location>
</feature>
<dbReference type="Gene3D" id="1.10.760.10">
    <property type="entry name" value="Cytochrome c-like domain"/>
    <property type="match status" value="2"/>
</dbReference>
<dbReference type="InterPro" id="IPR036909">
    <property type="entry name" value="Cyt_c-like_dom_sf"/>
</dbReference>